<comment type="function">
    <text evidence="10">Essential for the assembly of the distal half of centrioles, required for centriole elongation. Acts as a negative regulator of centriole elongation.</text>
</comment>
<feature type="compositionally biased region" description="Polar residues" evidence="12">
    <location>
        <begin position="488"/>
        <end position="516"/>
    </location>
</feature>
<dbReference type="Proteomes" id="UP000515208">
    <property type="component" value="Unplaced"/>
</dbReference>
<dbReference type="GO" id="GO:0032391">
    <property type="term" value="C:photoreceptor connecting cilium"/>
    <property type="evidence" value="ECO:0007669"/>
    <property type="project" value="TreeGrafter"/>
</dbReference>
<feature type="region of interest" description="Disordered" evidence="12">
    <location>
        <begin position="89"/>
        <end position="112"/>
    </location>
</feature>
<evidence type="ECO:0000256" key="7">
    <source>
        <dbReference type="ARBA" id="ARBA00023212"/>
    </source>
</evidence>
<accession>A0A6P3I2B6</accession>
<dbReference type="GO" id="GO:0005814">
    <property type="term" value="C:centriole"/>
    <property type="evidence" value="ECO:0007669"/>
    <property type="project" value="UniProtKB-SubCell"/>
</dbReference>
<feature type="region of interest" description="Disordered" evidence="12">
    <location>
        <begin position="315"/>
        <end position="351"/>
    </location>
</feature>
<keyword evidence="6 11" id="KW-0175">Coiled coil</keyword>
<dbReference type="AlphaFoldDB" id="A0A6P3I2B6"/>
<evidence type="ECO:0000256" key="8">
    <source>
        <dbReference type="ARBA" id="ARBA00023306"/>
    </source>
</evidence>
<evidence type="ECO:0000256" key="10">
    <source>
        <dbReference type="ARBA" id="ARBA00049959"/>
    </source>
</evidence>
<evidence type="ECO:0000256" key="11">
    <source>
        <dbReference type="SAM" id="Coils"/>
    </source>
</evidence>
<keyword evidence="7" id="KW-0206">Cytoskeleton</keyword>
<dbReference type="GeneID" id="104994138"/>
<gene>
    <name evidence="14" type="primary">POC5</name>
</gene>
<dbReference type="GO" id="GO:0042462">
    <property type="term" value="P:eye photoreceptor cell development"/>
    <property type="evidence" value="ECO:0007669"/>
    <property type="project" value="TreeGrafter"/>
</dbReference>
<sequence>MSSDGEICSPPVLQKDSDRGSSVSSDLQEEYEELLRYAIVTPNIEAGVSQPSHSKGEAVPDIKIPAIIDDILQNSGHSPAVRETRMEVGKGCDLNTSSHSKTDAAASPRKPPHPVMDFFSSNLLVDSSSPGSNSSPVDAHEIIVTDFLISDENLQKMENVLDLWSSGLKTNIISELSKWRLNFIDWHRMEMKKEREKHAADLKQLYSQINSLKELQKTYEVSIGRKDEVISSLSHAIGKQKERIELMRTFFHWRINHVKSRQDLTGALENAKAEIQRMQHEKEHFEDSMKKAFMRGVCALNLEAMTIFQNRGDTGTDFTTNKREEYGPGVQGKEPPSAHLDASAAPVPSAGAVPPSPPAAALGATCAAAFPSAASVTSTGATSSSSAHVSVSAPHGAGLIATASAAQEEMYGPRVVTSAQQKAGRTITARVTGRCDFASKNRISSSLAIMGVSPPMSSVVVEKHHPVTVQTIPQATAAKYPRTIHPEGSTSASRSLGTRSTHTQSLTSIQSIKVVD</sequence>
<feature type="coiled-coil region" evidence="11">
    <location>
        <begin position="188"/>
        <end position="215"/>
    </location>
</feature>
<reference evidence="14" key="1">
    <citation type="submission" date="2025-08" db="UniProtKB">
        <authorList>
            <consortium name="RefSeq"/>
        </authorList>
    </citation>
    <scope>IDENTIFICATION</scope>
    <source>
        <tissue evidence="14">Blood</tissue>
    </source>
</reference>
<comment type="similarity">
    <text evidence="2">Belongs to the POC5 family.</text>
</comment>
<dbReference type="CTD" id="134359"/>
<comment type="subcellular location">
    <subcellularLocation>
        <location evidence="1">Cytoplasm</location>
        <location evidence="1">Cytoskeleton</location>
        <location evidence="1">Microtubule organizing center</location>
        <location evidence="1">Centrosome</location>
        <location evidence="1">Centriole</location>
    </subcellularLocation>
</comment>
<dbReference type="PANTHER" id="PTHR28618:SF1">
    <property type="entry name" value="CENTROSOMAL PROTEIN POC5"/>
    <property type="match status" value="1"/>
</dbReference>
<keyword evidence="8" id="KW-0131">Cell cycle</keyword>
<evidence type="ECO:0000313" key="14">
    <source>
        <dbReference type="RefSeq" id="XP_010845914.1"/>
    </source>
</evidence>
<keyword evidence="4" id="KW-0963">Cytoplasm</keyword>
<evidence type="ECO:0000256" key="6">
    <source>
        <dbReference type="ARBA" id="ARBA00023054"/>
    </source>
</evidence>
<feature type="coiled-coil region" evidence="11">
    <location>
        <begin position="261"/>
        <end position="288"/>
    </location>
</feature>
<evidence type="ECO:0000256" key="12">
    <source>
        <dbReference type="SAM" id="MobiDB-lite"/>
    </source>
</evidence>
<evidence type="ECO:0000256" key="1">
    <source>
        <dbReference type="ARBA" id="ARBA00004114"/>
    </source>
</evidence>
<evidence type="ECO:0000256" key="3">
    <source>
        <dbReference type="ARBA" id="ARBA00014910"/>
    </source>
</evidence>
<protein>
    <recommendedName>
        <fullName evidence="3">Centrosomal protein POC5</fullName>
    </recommendedName>
    <alternativeName>
        <fullName evidence="9">Protein of centriole 5</fullName>
    </alternativeName>
</protein>
<dbReference type="PANTHER" id="PTHR28618">
    <property type="entry name" value="CENTROSOMAL PROTEIN POC5"/>
    <property type="match status" value="1"/>
</dbReference>
<feature type="compositionally biased region" description="Low complexity" evidence="12">
    <location>
        <begin position="342"/>
        <end position="351"/>
    </location>
</feature>
<evidence type="ECO:0000256" key="5">
    <source>
        <dbReference type="ARBA" id="ARBA00022737"/>
    </source>
</evidence>
<dbReference type="RefSeq" id="XP_010845914.1">
    <property type="nucleotide sequence ID" value="XM_010847612.1"/>
</dbReference>
<proteinExistence type="inferred from homology"/>
<keyword evidence="13" id="KW-1185">Reference proteome</keyword>
<evidence type="ECO:0000313" key="13">
    <source>
        <dbReference type="Proteomes" id="UP000515208"/>
    </source>
</evidence>
<evidence type="ECO:0000256" key="9">
    <source>
        <dbReference type="ARBA" id="ARBA00031694"/>
    </source>
</evidence>
<evidence type="ECO:0000256" key="2">
    <source>
        <dbReference type="ARBA" id="ARBA00010411"/>
    </source>
</evidence>
<dbReference type="InterPro" id="IPR033351">
    <property type="entry name" value="POC5"/>
</dbReference>
<name>A0A6P3I2B6_BISBB</name>
<organism evidence="13 14">
    <name type="scientific">Bison bison bison</name>
    <name type="common">North American plains bison</name>
    <dbReference type="NCBI Taxonomy" id="43346"/>
    <lineage>
        <taxon>Eukaryota</taxon>
        <taxon>Metazoa</taxon>
        <taxon>Chordata</taxon>
        <taxon>Craniata</taxon>
        <taxon>Vertebrata</taxon>
        <taxon>Euteleostomi</taxon>
        <taxon>Mammalia</taxon>
        <taxon>Eutheria</taxon>
        <taxon>Laurasiatheria</taxon>
        <taxon>Artiodactyla</taxon>
        <taxon>Ruminantia</taxon>
        <taxon>Pecora</taxon>
        <taxon>Bovidae</taxon>
        <taxon>Bovinae</taxon>
        <taxon>Bison</taxon>
    </lineage>
</organism>
<feature type="region of interest" description="Disordered" evidence="12">
    <location>
        <begin position="1"/>
        <end position="27"/>
    </location>
</feature>
<feature type="region of interest" description="Disordered" evidence="12">
    <location>
        <begin position="481"/>
        <end position="516"/>
    </location>
</feature>
<evidence type="ECO:0000256" key="4">
    <source>
        <dbReference type="ARBA" id="ARBA00022490"/>
    </source>
</evidence>
<keyword evidence="5" id="KW-0677">Repeat</keyword>